<dbReference type="EMBL" id="KT715490">
    <property type="protein sequence ID" value="ANJ12315.1"/>
    <property type="molecule type" value="mRNA"/>
</dbReference>
<accession>A0A1D6YXN3</accession>
<feature type="compositionally biased region" description="Polar residues" evidence="1">
    <location>
        <begin position="7"/>
        <end position="20"/>
    </location>
</feature>
<name>A0A1D6YXN3_BRAJU</name>
<evidence type="ECO:0000313" key="2">
    <source>
        <dbReference type="EMBL" id="ANJ12315.1"/>
    </source>
</evidence>
<sequence length="49" mass="5978">MDPEGFTSGNSDGTQREQWLNSNNHLRFLLHRINNNRRQHRRRQRSECD</sequence>
<reference evidence="2" key="1">
    <citation type="submission" date="2015-09" db="EMBL/GenBank/DDBJ databases">
        <title>LFY transcript diversity in Brassicas.</title>
        <authorList>
            <person name="Dhakate P."/>
            <person name="Singh A."/>
        </authorList>
    </citation>
    <scope>NUCLEOTIDE SEQUENCE</scope>
</reference>
<gene>
    <name evidence="2" type="primary">LFY</name>
</gene>
<dbReference type="AlphaFoldDB" id="A0A1D6YXN3"/>
<organism evidence="2">
    <name type="scientific">Brassica juncea</name>
    <name type="common">Indian mustard</name>
    <name type="synonym">Sinapis juncea</name>
    <dbReference type="NCBI Taxonomy" id="3707"/>
    <lineage>
        <taxon>Eukaryota</taxon>
        <taxon>Viridiplantae</taxon>
        <taxon>Streptophyta</taxon>
        <taxon>Embryophyta</taxon>
        <taxon>Tracheophyta</taxon>
        <taxon>Spermatophyta</taxon>
        <taxon>Magnoliopsida</taxon>
        <taxon>eudicotyledons</taxon>
        <taxon>Gunneridae</taxon>
        <taxon>Pentapetalae</taxon>
        <taxon>rosids</taxon>
        <taxon>malvids</taxon>
        <taxon>Brassicales</taxon>
        <taxon>Brassicaceae</taxon>
        <taxon>Brassiceae</taxon>
        <taxon>Brassica</taxon>
    </lineage>
</organism>
<protein>
    <submittedName>
        <fullName evidence="2">Truncated LEAFY protein</fullName>
    </submittedName>
</protein>
<evidence type="ECO:0000256" key="1">
    <source>
        <dbReference type="SAM" id="MobiDB-lite"/>
    </source>
</evidence>
<proteinExistence type="evidence at transcript level"/>
<feature type="region of interest" description="Disordered" evidence="1">
    <location>
        <begin position="1"/>
        <end position="20"/>
    </location>
</feature>